<organism evidence="2 3">
    <name type="scientific">Pedobacter nyackensis</name>
    <dbReference type="NCBI Taxonomy" id="475255"/>
    <lineage>
        <taxon>Bacteria</taxon>
        <taxon>Pseudomonadati</taxon>
        <taxon>Bacteroidota</taxon>
        <taxon>Sphingobacteriia</taxon>
        <taxon>Sphingobacteriales</taxon>
        <taxon>Sphingobacteriaceae</taxon>
        <taxon>Pedobacter</taxon>
    </lineage>
</organism>
<accession>A0A1W2DV89</accession>
<dbReference type="InterPro" id="IPR058548">
    <property type="entry name" value="MlaB-like_STAS"/>
</dbReference>
<proteinExistence type="predicted"/>
<dbReference type="Gene3D" id="3.30.750.24">
    <property type="entry name" value="STAS domain"/>
    <property type="match status" value="1"/>
</dbReference>
<dbReference type="Proteomes" id="UP000192678">
    <property type="component" value="Unassembled WGS sequence"/>
</dbReference>
<name>A0A1W2DV89_9SPHI</name>
<evidence type="ECO:0000259" key="1">
    <source>
        <dbReference type="Pfam" id="PF13466"/>
    </source>
</evidence>
<reference evidence="2 3" key="1">
    <citation type="submission" date="2017-04" db="EMBL/GenBank/DDBJ databases">
        <authorList>
            <person name="Afonso C.L."/>
            <person name="Miller P.J."/>
            <person name="Scott M.A."/>
            <person name="Spackman E."/>
            <person name="Goraichik I."/>
            <person name="Dimitrov K.M."/>
            <person name="Suarez D.L."/>
            <person name="Swayne D.E."/>
        </authorList>
    </citation>
    <scope>NUCLEOTIDE SEQUENCE [LARGE SCALE GENOMIC DNA]</scope>
    <source>
        <strain evidence="2 3">DSM 19625</strain>
    </source>
</reference>
<dbReference type="STRING" id="475255.SAMN04488101_108115"/>
<dbReference type="SUPFAM" id="SSF52091">
    <property type="entry name" value="SpoIIaa-like"/>
    <property type="match status" value="1"/>
</dbReference>
<dbReference type="AlphaFoldDB" id="A0A1W2DV89"/>
<dbReference type="InterPro" id="IPR036513">
    <property type="entry name" value="STAS_dom_sf"/>
</dbReference>
<dbReference type="Pfam" id="PF13466">
    <property type="entry name" value="STAS_2"/>
    <property type="match status" value="1"/>
</dbReference>
<feature type="domain" description="MlaB-like STAS" evidence="1">
    <location>
        <begin position="20"/>
        <end position="96"/>
    </location>
</feature>
<dbReference type="CDD" id="cd07043">
    <property type="entry name" value="STAS_anti-anti-sigma_factors"/>
    <property type="match status" value="1"/>
</dbReference>
<protein>
    <submittedName>
        <fullName evidence="2">Anti-anti-sigma factor</fullName>
    </submittedName>
</protein>
<dbReference type="OrthoDB" id="9796110at2"/>
<sequence>MKFSVDKHEKYVVLKLNESKLTNDNAPKLKSEFILLNTEGYCNIVLDLSAVKQCDDSQDLSSLLFGDRLCKKANGLFVVTGITSVVAKILEMSNLDQALTIVAKVDEATDLIFMEEIEKELLGSVDKG</sequence>
<evidence type="ECO:0000313" key="2">
    <source>
        <dbReference type="EMBL" id="SMD00992.1"/>
    </source>
</evidence>
<dbReference type="RefSeq" id="WP_084290213.1">
    <property type="nucleotide sequence ID" value="NZ_FWYB01000008.1"/>
</dbReference>
<gene>
    <name evidence="2" type="ORF">SAMN04488101_108115</name>
</gene>
<keyword evidence="3" id="KW-1185">Reference proteome</keyword>
<evidence type="ECO:0000313" key="3">
    <source>
        <dbReference type="Proteomes" id="UP000192678"/>
    </source>
</evidence>
<dbReference type="EMBL" id="FWYB01000008">
    <property type="protein sequence ID" value="SMD00992.1"/>
    <property type="molecule type" value="Genomic_DNA"/>
</dbReference>